<evidence type="ECO:0000256" key="4">
    <source>
        <dbReference type="PROSITE-ProRule" id="PRU00042"/>
    </source>
</evidence>
<dbReference type="SMART" id="SM00355">
    <property type="entry name" value="ZnF_C2H2"/>
    <property type="match status" value="1"/>
</dbReference>
<evidence type="ECO:0000259" key="5">
    <source>
        <dbReference type="PROSITE" id="PS50157"/>
    </source>
</evidence>
<keyword evidence="3" id="KW-0862">Zinc</keyword>
<dbReference type="EMBL" id="JAXCGZ010012096">
    <property type="protein sequence ID" value="KAK7073791.1"/>
    <property type="molecule type" value="Genomic_DNA"/>
</dbReference>
<proteinExistence type="predicted"/>
<reference evidence="6 7" key="1">
    <citation type="submission" date="2023-11" db="EMBL/GenBank/DDBJ databases">
        <title>Halocaridina rubra genome assembly.</title>
        <authorList>
            <person name="Smith C."/>
        </authorList>
    </citation>
    <scope>NUCLEOTIDE SEQUENCE [LARGE SCALE GENOMIC DNA]</scope>
    <source>
        <strain evidence="6">EP-1</strain>
        <tissue evidence="6">Whole</tissue>
    </source>
</reference>
<dbReference type="PROSITE" id="PS00028">
    <property type="entry name" value="ZINC_FINGER_C2H2_1"/>
    <property type="match status" value="1"/>
</dbReference>
<accession>A0AAN8ZYV4</accession>
<dbReference type="InterPro" id="IPR013087">
    <property type="entry name" value="Znf_C2H2_type"/>
</dbReference>
<dbReference type="InterPro" id="IPR036236">
    <property type="entry name" value="Znf_C2H2_sf"/>
</dbReference>
<dbReference type="GO" id="GO:0005634">
    <property type="term" value="C:nucleus"/>
    <property type="evidence" value="ECO:0007669"/>
    <property type="project" value="UniProtKB-ARBA"/>
</dbReference>
<dbReference type="SUPFAM" id="SSF57667">
    <property type="entry name" value="beta-beta-alpha zinc fingers"/>
    <property type="match status" value="1"/>
</dbReference>
<evidence type="ECO:0000313" key="7">
    <source>
        <dbReference type="Proteomes" id="UP001381693"/>
    </source>
</evidence>
<dbReference type="Proteomes" id="UP001381693">
    <property type="component" value="Unassembled WGS sequence"/>
</dbReference>
<dbReference type="AlphaFoldDB" id="A0AAN8ZYV4"/>
<sequence>MLVSNMPNTCAVATYLNVLWQRSGTSFPKTDQTVRLRKGAESSGFNLQPHLQKVTKECKNRKLVYKSSSLDHSVEHGGLQSSSSNDMKQDSYDCVICGKRFGSRGTLKNHLKIHANVLFTNEGKAVLVKTESQPEEMELEKCFVVDGLVGEDGVIGAVKSENLENDTDTVTNAEQKDLAVCIKRERDDALVYGNIEITEEVICKTEPFEMTDSLNS</sequence>
<dbReference type="FunFam" id="3.30.160.60:FF:000446">
    <property type="entry name" value="Zinc finger protein"/>
    <property type="match status" value="1"/>
</dbReference>
<protein>
    <recommendedName>
        <fullName evidence="5">C2H2-type domain-containing protein</fullName>
    </recommendedName>
</protein>
<dbReference type="Gene3D" id="3.30.160.60">
    <property type="entry name" value="Classic Zinc Finger"/>
    <property type="match status" value="1"/>
</dbReference>
<evidence type="ECO:0000313" key="6">
    <source>
        <dbReference type="EMBL" id="KAK7073791.1"/>
    </source>
</evidence>
<evidence type="ECO:0000256" key="1">
    <source>
        <dbReference type="ARBA" id="ARBA00022723"/>
    </source>
</evidence>
<organism evidence="6 7">
    <name type="scientific">Halocaridina rubra</name>
    <name type="common">Hawaiian red shrimp</name>
    <dbReference type="NCBI Taxonomy" id="373956"/>
    <lineage>
        <taxon>Eukaryota</taxon>
        <taxon>Metazoa</taxon>
        <taxon>Ecdysozoa</taxon>
        <taxon>Arthropoda</taxon>
        <taxon>Crustacea</taxon>
        <taxon>Multicrustacea</taxon>
        <taxon>Malacostraca</taxon>
        <taxon>Eumalacostraca</taxon>
        <taxon>Eucarida</taxon>
        <taxon>Decapoda</taxon>
        <taxon>Pleocyemata</taxon>
        <taxon>Caridea</taxon>
        <taxon>Atyoidea</taxon>
        <taxon>Atyidae</taxon>
        <taxon>Halocaridina</taxon>
    </lineage>
</organism>
<evidence type="ECO:0000256" key="3">
    <source>
        <dbReference type="ARBA" id="ARBA00022833"/>
    </source>
</evidence>
<keyword evidence="7" id="KW-1185">Reference proteome</keyword>
<dbReference type="PROSITE" id="PS50157">
    <property type="entry name" value="ZINC_FINGER_C2H2_2"/>
    <property type="match status" value="1"/>
</dbReference>
<keyword evidence="2 4" id="KW-0863">Zinc-finger</keyword>
<evidence type="ECO:0000256" key="2">
    <source>
        <dbReference type="ARBA" id="ARBA00022771"/>
    </source>
</evidence>
<keyword evidence="1" id="KW-0479">Metal-binding</keyword>
<comment type="caution">
    <text evidence="6">The sequence shown here is derived from an EMBL/GenBank/DDBJ whole genome shotgun (WGS) entry which is preliminary data.</text>
</comment>
<feature type="domain" description="C2H2-type" evidence="5">
    <location>
        <begin position="92"/>
        <end position="116"/>
    </location>
</feature>
<gene>
    <name evidence="6" type="ORF">SK128_026048</name>
</gene>
<name>A0AAN8ZYV4_HALRR</name>
<dbReference type="GO" id="GO:0008270">
    <property type="term" value="F:zinc ion binding"/>
    <property type="evidence" value="ECO:0007669"/>
    <property type="project" value="UniProtKB-KW"/>
</dbReference>